<accession>A0A8S1ACR5</accession>
<feature type="domain" description="Serpin" evidence="5">
    <location>
        <begin position="60"/>
        <end position="369"/>
    </location>
</feature>
<dbReference type="EMBL" id="CADEBD010000315">
    <property type="protein sequence ID" value="CAB3244265.1"/>
    <property type="molecule type" value="Genomic_DNA"/>
</dbReference>
<dbReference type="GO" id="GO:0005615">
    <property type="term" value="C:extracellular space"/>
    <property type="evidence" value="ECO:0007669"/>
    <property type="project" value="InterPro"/>
</dbReference>
<dbReference type="GO" id="GO:0004867">
    <property type="term" value="F:serine-type endopeptidase inhibitor activity"/>
    <property type="evidence" value="ECO:0007669"/>
    <property type="project" value="UniProtKB-KW"/>
</dbReference>
<dbReference type="Gene3D" id="3.30.497.10">
    <property type="entry name" value="Antithrombin, subunit I, domain 2"/>
    <property type="match status" value="1"/>
</dbReference>
<proteinExistence type="inferred from homology"/>
<evidence type="ECO:0000313" key="7">
    <source>
        <dbReference type="Proteomes" id="UP000494256"/>
    </source>
</evidence>
<name>A0A8S1ACR5_ARCPL</name>
<protein>
    <recommendedName>
        <fullName evidence="5">Serpin domain-containing protein</fullName>
    </recommendedName>
</protein>
<dbReference type="PANTHER" id="PTHR11461:SF211">
    <property type="entry name" value="GH10112P-RELATED"/>
    <property type="match status" value="1"/>
</dbReference>
<evidence type="ECO:0000313" key="6">
    <source>
        <dbReference type="EMBL" id="CAB3244265.1"/>
    </source>
</evidence>
<reference evidence="6 7" key="1">
    <citation type="submission" date="2020-04" db="EMBL/GenBank/DDBJ databases">
        <authorList>
            <person name="Wallbank WR R."/>
            <person name="Pardo Diaz C."/>
            <person name="Kozak K."/>
            <person name="Martin S."/>
            <person name="Jiggins C."/>
            <person name="Moest M."/>
            <person name="Warren A I."/>
            <person name="Byers J.R.P. K."/>
            <person name="Montejo-Kovacevich G."/>
            <person name="Yen C E."/>
        </authorList>
    </citation>
    <scope>NUCLEOTIDE SEQUENCE [LARGE SCALE GENOMIC DNA]</scope>
</reference>
<sequence length="374" mass="42040">MKRMPFKVILISLSGSSKLDYYSIEDSDMSESSEEEPDYIPHVETTLDFRGNIRKLFVIELGLDSHGQNIICSPLSAMIPLAKLLLGAKKHSNSKKELLDALGIKHSYELKSTYKQILKEIEYLKGVQTSLASRIYISSVFKMVSQFKKKSQSIFGSAIELIDTTRPAKVADTVNKWVAEHTNGMINKLLKREDISPSLSLLLVNAIYFKIIELPYQGEQSAMIIVLPNEKNGLPILLRTLKMSYELLNIALMKMKTAHVDVAIPKFKIETTINLKKYYKKMGVKYSLVQEQSGLKKVVKHHTVHISDAVQKAIIEVTETGTVAAAATATHQVLAGHAVQRPRFVADHPFLFYIRAMHEQLFSGIVITPSEFYG</sequence>
<dbReference type="Gene3D" id="2.30.39.10">
    <property type="entry name" value="Alpha-1-antitrypsin, domain 1"/>
    <property type="match status" value="1"/>
</dbReference>
<dbReference type="InterPro" id="IPR042185">
    <property type="entry name" value="Serpin_sf_2"/>
</dbReference>
<dbReference type="InterPro" id="IPR042178">
    <property type="entry name" value="Serpin_sf_1"/>
</dbReference>
<comment type="similarity">
    <text evidence="1 4">Belongs to the serpin family.</text>
</comment>
<dbReference type="InterPro" id="IPR023795">
    <property type="entry name" value="Serpin_CS"/>
</dbReference>
<gene>
    <name evidence="6" type="ORF">APLA_LOCUS10661</name>
</gene>
<dbReference type="SMART" id="SM00093">
    <property type="entry name" value="SERPIN"/>
    <property type="match status" value="1"/>
</dbReference>
<evidence type="ECO:0000256" key="2">
    <source>
        <dbReference type="ARBA" id="ARBA00022690"/>
    </source>
</evidence>
<evidence type="ECO:0000256" key="1">
    <source>
        <dbReference type="ARBA" id="ARBA00009500"/>
    </source>
</evidence>
<evidence type="ECO:0000256" key="4">
    <source>
        <dbReference type="RuleBase" id="RU000411"/>
    </source>
</evidence>
<dbReference type="InterPro" id="IPR023796">
    <property type="entry name" value="Serpin_dom"/>
</dbReference>
<dbReference type="AlphaFoldDB" id="A0A8S1ACR5"/>
<keyword evidence="3" id="KW-0722">Serine protease inhibitor</keyword>
<comment type="caution">
    <text evidence="6">The sequence shown here is derived from an EMBL/GenBank/DDBJ whole genome shotgun (WGS) entry which is preliminary data.</text>
</comment>
<dbReference type="SUPFAM" id="SSF56574">
    <property type="entry name" value="Serpins"/>
    <property type="match status" value="1"/>
</dbReference>
<dbReference type="PROSITE" id="PS00284">
    <property type="entry name" value="SERPIN"/>
    <property type="match status" value="1"/>
</dbReference>
<dbReference type="InterPro" id="IPR036186">
    <property type="entry name" value="Serpin_sf"/>
</dbReference>
<evidence type="ECO:0000256" key="3">
    <source>
        <dbReference type="ARBA" id="ARBA00022900"/>
    </source>
</evidence>
<keyword evidence="2" id="KW-0646">Protease inhibitor</keyword>
<evidence type="ECO:0000259" key="5">
    <source>
        <dbReference type="SMART" id="SM00093"/>
    </source>
</evidence>
<dbReference type="Pfam" id="PF00079">
    <property type="entry name" value="Serpin"/>
    <property type="match status" value="1"/>
</dbReference>
<dbReference type="InterPro" id="IPR000215">
    <property type="entry name" value="Serpin_fam"/>
</dbReference>
<dbReference type="Proteomes" id="UP000494256">
    <property type="component" value="Unassembled WGS sequence"/>
</dbReference>
<organism evidence="6 7">
    <name type="scientific">Arctia plantaginis</name>
    <name type="common">Wood tiger moth</name>
    <name type="synonym">Phalaena plantaginis</name>
    <dbReference type="NCBI Taxonomy" id="874455"/>
    <lineage>
        <taxon>Eukaryota</taxon>
        <taxon>Metazoa</taxon>
        <taxon>Ecdysozoa</taxon>
        <taxon>Arthropoda</taxon>
        <taxon>Hexapoda</taxon>
        <taxon>Insecta</taxon>
        <taxon>Pterygota</taxon>
        <taxon>Neoptera</taxon>
        <taxon>Endopterygota</taxon>
        <taxon>Lepidoptera</taxon>
        <taxon>Glossata</taxon>
        <taxon>Ditrysia</taxon>
        <taxon>Noctuoidea</taxon>
        <taxon>Erebidae</taxon>
        <taxon>Arctiinae</taxon>
        <taxon>Arctia</taxon>
    </lineage>
</organism>
<dbReference type="PANTHER" id="PTHR11461">
    <property type="entry name" value="SERINE PROTEASE INHIBITOR, SERPIN"/>
    <property type="match status" value="1"/>
</dbReference>